<dbReference type="InterPro" id="IPR019504">
    <property type="entry name" value="Peptidase_U49_Lit_pept"/>
</dbReference>
<sequence length="289" mass="32052">MTQSDSERLTTGFFSQIRESPFRIAPERAIELVDEMGGETWPLDFASGSANFEALPNSKTIEGTYAALLSLWAVAASVWAIFSTARMAREAGYEQLDLMTLPAGRMAMELKRAALEIIRNPDAPWDEALPDPDPGASRSSFDGLINNLFLAAVSFVVLHEIGHLVMGHQAYSGRSHDQEREADEWAIAWILKSPPSDKHRDFRAAAICVAFVWIGLIDEVRRSKVTHPPANQRLGEAFNYFEKLGDDSLAFEISSYALKAYFDPVSENPADENPLDGFISSLMAYSRSE</sequence>
<accession>A0A845AZE3</accession>
<proteinExistence type="predicted"/>
<evidence type="ECO:0000313" key="1">
    <source>
        <dbReference type="EMBL" id="MXP44863.1"/>
    </source>
</evidence>
<dbReference type="AlphaFoldDB" id="A0A845AZE3"/>
<dbReference type="OrthoDB" id="9794834at2"/>
<organism evidence="1 2">
    <name type="scientific">Allopontixanthobacter sediminis</name>
    <dbReference type="NCBI Taxonomy" id="1689985"/>
    <lineage>
        <taxon>Bacteria</taxon>
        <taxon>Pseudomonadati</taxon>
        <taxon>Pseudomonadota</taxon>
        <taxon>Alphaproteobacteria</taxon>
        <taxon>Sphingomonadales</taxon>
        <taxon>Erythrobacteraceae</taxon>
        <taxon>Allopontixanthobacter</taxon>
    </lineage>
</organism>
<dbReference type="Proteomes" id="UP000431922">
    <property type="component" value="Unassembled WGS sequence"/>
</dbReference>
<reference evidence="1 2" key="1">
    <citation type="submission" date="2019-12" db="EMBL/GenBank/DDBJ databases">
        <title>Genomic-based taxomic classification of the family Erythrobacteraceae.</title>
        <authorList>
            <person name="Xu L."/>
        </authorList>
    </citation>
    <scope>NUCLEOTIDE SEQUENCE [LARGE SCALE GENOMIC DNA]</scope>
    <source>
        <strain evidence="1 2">KCTC 42453</strain>
    </source>
</reference>
<gene>
    <name evidence="1" type="ORF">GRI65_10385</name>
</gene>
<name>A0A845AZE3_9SPHN</name>
<dbReference type="EMBL" id="WTYL01000002">
    <property type="protein sequence ID" value="MXP44863.1"/>
    <property type="molecule type" value="Genomic_DNA"/>
</dbReference>
<comment type="caution">
    <text evidence="1">The sequence shown here is derived from an EMBL/GenBank/DDBJ whole genome shotgun (WGS) entry which is preliminary data.</text>
</comment>
<dbReference type="RefSeq" id="WP_160756403.1">
    <property type="nucleotide sequence ID" value="NZ_WTYL01000002.1"/>
</dbReference>
<keyword evidence="2" id="KW-1185">Reference proteome</keyword>
<dbReference type="Pfam" id="PF10463">
    <property type="entry name" value="Peptidase_U49"/>
    <property type="match status" value="1"/>
</dbReference>
<evidence type="ECO:0000313" key="2">
    <source>
        <dbReference type="Proteomes" id="UP000431922"/>
    </source>
</evidence>
<protein>
    <submittedName>
        <fullName evidence="1">Uncharacterized protein</fullName>
    </submittedName>
</protein>